<proteinExistence type="predicted"/>
<dbReference type="Gene3D" id="3.90.320.10">
    <property type="match status" value="1"/>
</dbReference>
<organism evidence="1 2">
    <name type="scientific">Termitidicoccus mucosus</name>
    <dbReference type="NCBI Taxonomy" id="1184151"/>
    <lineage>
        <taxon>Bacteria</taxon>
        <taxon>Pseudomonadati</taxon>
        <taxon>Verrucomicrobiota</taxon>
        <taxon>Opitutia</taxon>
        <taxon>Opitutales</taxon>
        <taxon>Opitutaceae</taxon>
        <taxon>Termitidicoccus</taxon>
    </lineage>
</organism>
<name>A0A178IDW0_9BACT</name>
<dbReference type="InterPro" id="IPR011604">
    <property type="entry name" value="PDDEXK-like_dom_sf"/>
</dbReference>
<dbReference type="NCBIfam" id="TIGR04256">
    <property type="entry name" value="GxxExxY"/>
    <property type="match status" value="1"/>
</dbReference>
<reference evidence="1 2" key="1">
    <citation type="submission" date="2016-01" db="EMBL/GenBank/DDBJ databases">
        <title>High potential of lignocellulose degradation of a new Verrucomicrobia species.</title>
        <authorList>
            <person name="Wang Y."/>
            <person name="Shi Y."/>
            <person name="Qiu Z."/>
            <person name="Liu S."/>
            <person name="Yang H."/>
        </authorList>
    </citation>
    <scope>NUCLEOTIDE SEQUENCE [LARGE SCALE GENOMIC DNA]</scope>
    <source>
        <strain evidence="1 2">TSB47</strain>
    </source>
</reference>
<dbReference type="InterPro" id="IPR026350">
    <property type="entry name" value="GxxExxY"/>
</dbReference>
<comment type="caution">
    <text evidence="1">The sequence shown here is derived from an EMBL/GenBank/DDBJ whole genome shotgun (WGS) entry which is preliminary data.</text>
</comment>
<dbReference type="AlphaFoldDB" id="A0A178IDW0"/>
<sequence length="127" mass="14309">MTENEIGKIVVNEAMRLHMELGPGLLETVYEVLLAKILEKQGLAVQRQVLVPIRFHGMSFDEGFRADIIVGEKVILELKSVERPNPAHKKQVLTYLKLTGLKLGFLLNFGEELMKNGITRVINGQLE</sequence>
<accession>A0A178IDW0</accession>
<dbReference type="OrthoDB" id="9806869at2"/>
<evidence type="ECO:0000313" key="2">
    <source>
        <dbReference type="Proteomes" id="UP000078486"/>
    </source>
</evidence>
<keyword evidence="2" id="KW-1185">Reference proteome</keyword>
<dbReference type="STRING" id="1184151.AW736_18265"/>
<dbReference type="Pfam" id="PF13366">
    <property type="entry name" value="PDDEXK_3"/>
    <property type="match status" value="1"/>
</dbReference>
<gene>
    <name evidence="1" type="ORF">AW736_18265</name>
</gene>
<dbReference type="Proteomes" id="UP000078486">
    <property type="component" value="Unassembled WGS sequence"/>
</dbReference>
<dbReference type="EMBL" id="LRRQ01000142">
    <property type="protein sequence ID" value="OAM88203.1"/>
    <property type="molecule type" value="Genomic_DNA"/>
</dbReference>
<dbReference type="RefSeq" id="WP_068771996.1">
    <property type="nucleotide sequence ID" value="NZ_CP109796.1"/>
</dbReference>
<protein>
    <submittedName>
        <fullName evidence="1">GxxExxY protein</fullName>
    </submittedName>
</protein>
<evidence type="ECO:0000313" key="1">
    <source>
        <dbReference type="EMBL" id="OAM88203.1"/>
    </source>
</evidence>